<dbReference type="GO" id="GO:0002128">
    <property type="term" value="P:tRNA nucleoside ribose methylation"/>
    <property type="evidence" value="ECO:0007669"/>
    <property type="project" value="TreeGrafter"/>
</dbReference>
<evidence type="ECO:0000259" key="6">
    <source>
        <dbReference type="Pfam" id="PF00588"/>
    </source>
</evidence>
<dbReference type="Proteomes" id="UP001141619">
    <property type="component" value="Unassembled WGS sequence"/>
</dbReference>
<feature type="region of interest" description="Disordered" evidence="5">
    <location>
        <begin position="158"/>
        <end position="201"/>
    </location>
</feature>
<dbReference type="InterPro" id="IPR029026">
    <property type="entry name" value="tRNA_m1G_MTases_N"/>
</dbReference>
<feature type="compositionally biased region" description="Basic and acidic residues" evidence="5">
    <location>
        <begin position="180"/>
        <end position="201"/>
    </location>
</feature>
<dbReference type="Pfam" id="PF00588">
    <property type="entry name" value="SpoU_methylase"/>
    <property type="match status" value="1"/>
</dbReference>
<name>A0A9X3TWC6_9PROT</name>
<evidence type="ECO:0000256" key="3">
    <source>
        <dbReference type="ARBA" id="ARBA00022679"/>
    </source>
</evidence>
<dbReference type="PANTHER" id="PTHR42786:SF6">
    <property type="entry name" value="TRNA_RRNA METHYLTRANSFERASE SPOU TYPE DOMAIN-CONTAINING PROTEIN"/>
    <property type="match status" value="1"/>
</dbReference>
<dbReference type="InterPro" id="IPR029028">
    <property type="entry name" value="Alpha/beta_knot_MTases"/>
</dbReference>
<dbReference type="GO" id="GO:0008173">
    <property type="term" value="F:RNA methyltransferase activity"/>
    <property type="evidence" value="ECO:0007669"/>
    <property type="project" value="InterPro"/>
</dbReference>
<dbReference type="GO" id="GO:0005829">
    <property type="term" value="C:cytosol"/>
    <property type="evidence" value="ECO:0007669"/>
    <property type="project" value="TreeGrafter"/>
</dbReference>
<sequence length="201" mass="21946">MRGYFGFGVERVSKPMNLGNLYRTAHGFGASFLFTLDAHARVRESETGLTAGSDTSRAADNLPLFHYDSLDDLNLPEGCVLVGIELTDEAIDLPSFPHPPAAAYILGAEIYGLSPETLARCRHVIKIPTKFSLNLATAGAIVMYDRLRCLGRFADRPLHSGGARPGRESQTPSGGSNRPRVREDLLRREQARKGSSDPEFS</sequence>
<reference evidence="7" key="1">
    <citation type="submission" date="2022-08" db="EMBL/GenBank/DDBJ databases">
        <authorList>
            <person name="Vandamme P."/>
            <person name="Hettiarachchi A."/>
            <person name="Peeters C."/>
            <person name="Cnockaert M."/>
            <person name="Carlier A."/>
        </authorList>
    </citation>
    <scope>NUCLEOTIDE SEQUENCE</scope>
    <source>
        <strain evidence="7">LMG 31809</strain>
    </source>
</reference>
<feature type="domain" description="tRNA/rRNA methyltransferase SpoU type" evidence="6">
    <location>
        <begin position="9"/>
        <end position="144"/>
    </location>
</feature>
<dbReference type="InterPro" id="IPR004384">
    <property type="entry name" value="RNA_MeTrfase_TrmJ/LasT"/>
</dbReference>
<comment type="caution">
    <text evidence="7">The sequence shown here is derived from an EMBL/GenBank/DDBJ whole genome shotgun (WGS) entry which is preliminary data.</text>
</comment>
<dbReference type="EMBL" id="JANWOI010000001">
    <property type="protein sequence ID" value="MDA5192652.1"/>
    <property type="molecule type" value="Genomic_DNA"/>
</dbReference>
<evidence type="ECO:0000256" key="2">
    <source>
        <dbReference type="ARBA" id="ARBA00022603"/>
    </source>
</evidence>
<evidence type="ECO:0000313" key="7">
    <source>
        <dbReference type="EMBL" id="MDA5192652.1"/>
    </source>
</evidence>
<protein>
    <submittedName>
        <fullName evidence="7">RNA methyltransferase</fullName>
    </submittedName>
</protein>
<dbReference type="SUPFAM" id="SSF75217">
    <property type="entry name" value="alpha/beta knot"/>
    <property type="match status" value="1"/>
</dbReference>
<evidence type="ECO:0000256" key="5">
    <source>
        <dbReference type="SAM" id="MobiDB-lite"/>
    </source>
</evidence>
<dbReference type="AlphaFoldDB" id="A0A9X3TWC6"/>
<dbReference type="Gene3D" id="3.40.1280.10">
    <property type="match status" value="1"/>
</dbReference>
<keyword evidence="3" id="KW-0808">Transferase</keyword>
<evidence type="ECO:0000256" key="1">
    <source>
        <dbReference type="ARBA" id="ARBA00007228"/>
    </source>
</evidence>
<gene>
    <name evidence="7" type="ORF">NYP16_01590</name>
</gene>
<dbReference type="CDD" id="cd18098">
    <property type="entry name" value="SpoU-like"/>
    <property type="match status" value="1"/>
</dbReference>
<evidence type="ECO:0000313" key="8">
    <source>
        <dbReference type="Proteomes" id="UP001141619"/>
    </source>
</evidence>
<dbReference type="InterPro" id="IPR001537">
    <property type="entry name" value="SpoU_MeTrfase"/>
</dbReference>
<keyword evidence="4" id="KW-0949">S-adenosyl-L-methionine</keyword>
<reference evidence="7" key="2">
    <citation type="journal article" date="2023" name="Syst. Appl. Microbiol.">
        <title>Govania unica gen. nov., sp. nov., a rare biosphere bacterium that represents a novel family in the class Alphaproteobacteria.</title>
        <authorList>
            <person name="Vandamme P."/>
            <person name="Peeters C."/>
            <person name="Hettiarachchi A."/>
            <person name="Cnockaert M."/>
            <person name="Carlier A."/>
        </authorList>
    </citation>
    <scope>NUCLEOTIDE SEQUENCE</scope>
    <source>
        <strain evidence="7">LMG 31809</strain>
    </source>
</reference>
<keyword evidence="8" id="KW-1185">Reference proteome</keyword>
<keyword evidence="2 7" id="KW-0489">Methyltransferase</keyword>
<dbReference type="PANTHER" id="PTHR42786">
    <property type="entry name" value="TRNA/RRNA METHYLTRANSFERASE"/>
    <property type="match status" value="1"/>
</dbReference>
<comment type="similarity">
    <text evidence="1">Belongs to the class IV-like SAM-binding methyltransferase superfamily. RNA methyltransferase TrmH family.</text>
</comment>
<dbReference type="GO" id="GO:0003723">
    <property type="term" value="F:RNA binding"/>
    <property type="evidence" value="ECO:0007669"/>
    <property type="project" value="InterPro"/>
</dbReference>
<evidence type="ECO:0000256" key="4">
    <source>
        <dbReference type="ARBA" id="ARBA00022691"/>
    </source>
</evidence>
<organism evidence="7 8">
    <name type="scientific">Govanella unica</name>
    <dbReference type="NCBI Taxonomy" id="2975056"/>
    <lineage>
        <taxon>Bacteria</taxon>
        <taxon>Pseudomonadati</taxon>
        <taxon>Pseudomonadota</taxon>
        <taxon>Alphaproteobacteria</taxon>
        <taxon>Emcibacterales</taxon>
        <taxon>Govanellaceae</taxon>
        <taxon>Govanella</taxon>
    </lineage>
</organism>
<accession>A0A9X3TWC6</accession>
<proteinExistence type="inferred from homology"/>